<dbReference type="EMBL" id="JAHRIO010080777">
    <property type="protein sequence ID" value="MEQ2184889.1"/>
    <property type="molecule type" value="Genomic_DNA"/>
</dbReference>
<accession>A0ABV0PN30</accession>
<proteinExistence type="predicted"/>
<dbReference type="InterPro" id="IPR051180">
    <property type="entry name" value="IKK"/>
</dbReference>
<evidence type="ECO:0000256" key="1">
    <source>
        <dbReference type="ARBA" id="ARBA00004496"/>
    </source>
</evidence>
<sequence length="175" mass="19515">MGAIAGTQRVEGGPIEWSYHLPYSCQLSQGLKVLLIPVLAGIMEADQGRCWGFDQFFTATTDILQRQPVYLFSLQQAMAHSIYVHHYNTVSVFFEEVAAQTGIGIQQQHLMYLGHDLALEGSMKVVNLPCTSASQPLILLSSTPETTTSLPFRERKTNQDMHFFNFNSGHSSCFP</sequence>
<feature type="domain" description="TANK binding kinase 1 ubiquitin-like" evidence="8">
    <location>
        <begin position="66"/>
        <end position="153"/>
    </location>
</feature>
<keyword evidence="10" id="KW-1185">Reference proteome</keyword>
<keyword evidence="5" id="KW-0547">Nucleotide-binding</keyword>
<evidence type="ECO:0000256" key="2">
    <source>
        <dbReference type="ARBA" id="ARBA00022490"/>
    </source>
</evidence>
<gene>
    <name evidence="9" type="ORF">GOODEAATRI_012605</name>
</gene>
<keyword evidence="7" id="KW-0067">ATP-binding</keyword>
<comment type="caution">
    <text evidence="9">The sequence shown here is derived from an EMBL/GenBank/DDBJ whole genome shotgun (WGS) entry which is preliminary data.</text>
</comment>
<dbReference type="Gene3D" id="3.10.20.90">
    <property type="entry name" value="Phosphatidylinositol 3-kinase Catalytic Subunit, Chain A, domain 1"/>
    <property type="match status" value="1"/>
</dbReference>
<evidence type="ECO:0000256" key="7">
    <source>
        <dbReference type="ARBA" id="ARBA00022840"/>
    </source>
</evidence>
<evidence type="ECO:0000313" key="9">
    <source>
        <dbReference type="EMBL" id="MEQ2184889.1"/>
    </source>
</evidence>
<keyword evidence="3" id="KW-0723">Serine/threonine-protein kinase</keyword>
<evidence type="ECO:0000256" key="5">
    <source>
        <dbReference type="ARBA" id="ARBA00022741"/>
    </source>
</evidence>
<keyword evidence="4" id="KW-0808">Transferase</keyword>
<dbReference type="Pfam" id="PF18396">
    <property type="entry name" value="TBK1_ULD"/>
    <property type="match status" value="1"/>
</dbReference>
<comment type="subcellular location">
    <subcellularLocation>
        <location evidence="1">Cytoplasm</location>
    </subcellularLocation>
</comment>
<reference evidence="9 10" key="1">
    <citation type="submission" date="2021-06" db="EMBL/GenBank/DDBJ databases">
        <authorList>
            <person name="Palmer J.M."/>
        </authorList>
    </citation>
    <scope>NUCLEOTIDE SEQUENCE [LARGE SCALE GENOMIC DNA]</scope>
    <source>
        <strain evidence="9 10">GA_2019</strain>
        <tissue evidence="9">Muscle</tissue>
    </source>
</reference>
<dbReference type="PANTHER" id="PTHR22969:SF10">
    <property type="entry name" value="INHIBITOR OF NUCLEAR FACTOR KAPPA-B KINASE SUBUNIT EPSILON"/>
    <property type="match status" value="1"/>
</dbReference>
<evidence type="ECO:0000259" key="8">
    <source>
        <dbReference type="Pfam" id="PF18396"/>
    </source>
</evidence>
<evidence type="ECO:0000256" key="6">
    <source>
        <dbReference type="ARBA" id="ARBA00022777"/>
    </source>
</evidence>
<protein>
    <recommendedName>
        <fullName evidence="8">TANK binding kinase 1 ubiquitin-like domain-containing protein</fullName>
    </recommendedName>
</protein>
<keyword evidence="6" id="KW-0418">Kinase</keyword>
<organism evidence="9 10">
    <name type="scientific">Goodea atripinnis</name>
    <dbReference type="NCBI Taxonomy" id="208336"/>
    <lineage>
        <taxon>Eukaryota</taxon>
        <taxon>Metazoa</taxon>
        <taxon>Chordata</taxon>
        <taxon>Craniata</taxon>
        <taxon>Vertebrata</taxon>
        <taxon>Euteleostomi</taxon>
        <taxon>Actinopterygii</taxon>
        <taxon>Neopterygii</taxon>
        <taxon>Teleostei</taxon>
        <taxon>Neoteleostei</taxon>
        <taxon>Acanthomorphata</taxon>
        <taxon>Ovalentaria</taxon>
        <taxon>Atherinomorphae</taxon>
        <taxon>Cyprinodontiformes</taxon>
        <taxon>Goodeidae</taxon>
        <taxon>Goodea</taxon>
    </lineage>
</organism>
<name>A0ABV0PN30_9TELE</name>
<dbReference type="InterPro" id="IPR041087">
    <property type="entry name" value="TBK1_ULD"/>
</dbReference>
<evidence type="ECO:0000256" key="4">
    <source>
        <dbReference type="ARBA" id="ARBA00022679"/>
    </source>
</evidence>
<evidence type="ECO:0000256" key="3">
    <source>
        <dbReference type="ARBA" id="ARBA00022527"/>
    </source>
</evidence>
<keyword evidence="2" id="KW-0963">Cytoplasm</keyword>
<evidence type="ECO:0000313" key="10">
    <source>
        <dbReference type="Proteomes" id="UP001476798"/>
    </source>
</evidence>
<dbReference type="Proteomes" id="UP001476798">
    <property type="component" value="Unassembled WGS sequence"/>
</dbReference>
<dbReference type="PANTHER" id="PTHR22969">
    <property type="entry name" value="IKB KINASE"/>
    <property type="match status" value="1"/>
</dbReference>